<feature type="compositionally biased region" description="Polar residues" evidence="10">
    <location>
        <begin position="214"/>
        <end position="223"/>
    </location>
</feature>
<feature type="compositionally biased region" description="Basic and acidic residues" evidence="10">
    <location>
        <begin position="225"/>
        <end position="235"/>
    </location>
</feature>
<dbReference type="KEGG" id="pmrn:116937590"/>
<keyword evidence="12" id="KW-1185">Reference proteome</keyword>
<dbReference type="RefSeq" id="XP_032800628.1">
    <property type="nucleotide sequence ID" value="XM_032944737.1"/>
</dbReference>
<evidence type="ECO:0000256" key="6">
    <source>
        <dbReference type="ARBA" id="ARBA00022824"/>
    </source>
</evidence>
<keyword evidence="5 11" id="KW-0812">Transmembrane</keyword>
<evidence type="ECO:0000256" key="7">
    <source>
        <dbReference type="ARBA" id="ARBA00022989"/>
    </source>
</evidence>
<reference evidence="13" key="1">
    <citation type="submission" date="2025-08" db="UniProtKB">
        <authorList>
            <consortium name="RefSeq"/>
        </authorList>
    </citation>
    <scope>IDENTIFICATION</scope>
    <source>
        <tissue evidence="13">Sperm</tissue>
    </source>
</reference>
<dbReference type="PANTHER" id="PTHR19315">
    <property type="entry name" value="ER MEMBRANE PROTEIN COMPLEX SUBUNIT 4"/>
    <property type="match status" value="1"/>
</dbReference>
<evidence type="ECO:0000256" key="10">
    <source>
        <dbReference type="SAM" id="MobiDB-lite"/>
    </source>
</evidence>
<dbReference type="InterPro" id="IPR009445">
    <property type="entry name" value="TMEM85/Emc4"/>
</dbReference>
<evidence type="ECO:0000256" key="9">
    <source>
        <dbReference type="ARBA" id="ARBA00031143"/>
    </source>
</evidence>
<sequence length="235" mass="26048">MASSVARGARRQKWSVEFTARVRGDLVAPVGFSDRPLSVSNIREHDQDLVDKRCWDIALGPLKQIPMNLFIMYMAGNTISIFPIMMVCMMAWRPIQALMAMSSTFKLLEGSTRPRLQGAVYLVGNVLGLALAVYKCQAMGLLPTHASDWLAFIEPQQRSGVLRRRNSAVRTSQCLKVSRQRHLPPLAGGLKTETPIPRPPGNLKTPVLSHHPQGASNSKTPITDETGRLQDSDHR</sequence>
<evidence type="ECO:0000313" key="13">
    <source>
        <dbReference type="RefSeq" id="XP_032800628.1"/>
    </source>
</evidence>
<gene>
    <name evidence="13" type="primary">EMC4</name>
</gene>
<comment type="subunit">
    <text evidence="3">Component of the ER membrane protein complex (EMC).</text>
</comment>
<evidence type="ECO:0000256" key="3">
    <source>
        <dbReference type="ARBA" id="ARBA00011276"/>
    </source>
</evidence>
<dbReference type="Pfam" id="PF06417">
    <property type="entry name" value="EMC4"/>
    <property type="match status" value="1"/>
</dbReference>
<organism evidence="12 13">
    <name type="scientific">Petromyzon marinus</name>
    <name type="common">Sea lamprey</name>
    <dbReference type="NCBI Taxonomy" id="7757"/>
    <lineage>
        <taxon>Eukaryota</taxon>
        <taxon>Metazoa</taxon>
        <taxon>Chordata</taxon>
        <taxon>Craniata</taxon>
        <taxon>Vertebrata</taxon>
        <taxon>Cyclostomata</taxon>
        <taxon>Hyperoartia</taxon>
        <taxon>Petromyzontiformes</taxon>
        <taxon>Petromyzontidae</taxon>
        <taxon>Petromyzon</taxon>
    </lineage>
</organism>
<dbReference type="Proteomes" id="UP001318040">
    <property type="component" value="Unplaced"/>
</dbReference>
<evidence type="ECO:0000256" key="11">
    <source>
        <dbReference type="SAM" id="Phobius"/>
    </source>
</evidence>
<dbReference type="GO" id="GO:0005789">
    <property type="term" value="C:endoplasmic reticulum membrane"/>
    <property type="evidence" value="ECO:0007669"/>
    <property type="project" value="UniProtKB-SubCell"/>
</dbReference>
<feature type="transmembrane region" description="Helical" evidence="11">
    <location>
        <begin position="115"/>
        <end position="134"/>
    </location>
</feature>
<proteinExistence type="inferred from homology"/>
<evidence type="ECO:0000256" key="4">
    <source>
        <dbReference type="ARBA" id="ARBA00020820"/>
    </source>
</evidence>
<comment type="subcellular location">
    <subcellularLocation>
        <location evidence="1">Endoplasmic reticulum membrane</location>
        <topology evidence="1">Multi-pass membrane protein</topology>
    </subcellularLocation>
</comment>
<evidence type="ECO:0000256" key="8">
    <source>
        <dbReference type="ARBA" id="ARBA00023136"/>
    </source>
</evidence>
<keyword evidence="8 11" id="KW-0472">Membrane</keyword>
<comment type="similarity">
    <text evidence="2">Belongs to the EMC4 family.</text>
</comment>
<evidence type="ECO:0000256" key="2">
    <source>
        <dbReference type="ARBA" id="ARBA00007715"/>
    </source>
</evidence>
<feature type="region of interest" description="Disordered" evidence="10">
    <location>
        <begin position="184"/>
        <end position="235"/>
    </location>
</feature>
<protein>
    <recommendedName>
        <fullName evidence="4">ER membrane protein complex subunit 4</fullName>
    </recommendedName>
    <alternativeName>
        <fullName evidence="9">Transmembrane protein 85</fullName>
    </alternativeName>
</protein>
<evidence type="ECO:0000256" key="5">
    <source>
        <dbReference type="ARBA" id="ARBA00022692"/>
    </source>
</evidence>
<feature type="transmembrane region" description="Helical" evidence="11">
    <location>
        <begin position="70"/>
        <end position="95"/>
    </location>
</feature>
<evidence type="ECO:0000256" key="1">
    <source>
        <dbReference type="ARBA" id="ARBA00004477"/>
    </source>
</evidence>
<keyword evidence="6" id="KW-0256">Endoplasmic reticulum</keyword>
<accession>A0AAJ7SLB4</accession>
<evidence type="ECO:0000313" key="12">
    <source>
        <dbReference type="Proteomes" id="UP001318040"/>
    </source>
</evidence>
<name>A0AAJ7SLB4_PETMA</name>
<dbReference type="AlphaFoldDB" id="A0AAJ7SLB4"/>
<keyword evidence="7 11" id="KW-1133">Transmembrane helix</keyword>